<protein>
    <submittedName>
        <fullName evidence="2">Uncharacterized protein</fullName>
    </submittedName>
</protein>
<feature type="region of interest" description="Disordered" evidence="1">
    <location>
        <begin position="719"/>
        <end position="774"/>
    </location>
</feature>
<feature type="compositionally biased region" description="Polar residues" evidence="1">
    <location>
        <begin position="99"/>
        <end position="143"/>
    </location>
</feature>
<reference evidence="2 3" key="1">
    <citation type="submission" date="2020-12" db="EMBL/GenBank/DDBJ databases">
        <title>Effect of drift, selection, and recombination on the evolution of hybrid genomes in Candida yeast pathogens.</title>
        <authorList>
            <person name="Mixao V."/>
            <person name="Ksiezopolska E."/>
            <person name="Saus E."/>
            <person name="Boekhout T."/>
            <person name="Gacser A."/>
            <person name="Gabaldon T."/>
        </authorList>
    </citation>
    <scope>NUCLEOTIDE SEQUENCE [LARGE SCALE GENOMIC DNA]</scope>
    <source>
        <strain evidence="2 3">BP57</strain>
    </source>
</reference>
<feature type="compositionally biased region" description="Polar residues" evidence="1">
    <location>
        <begin position="644"/>
        <end position="653"/>
    </location>
</feature>
<feature type="region of interest" description="Disordered" evidence="1">
    <location>
        <begin position="195"/>
        <end position="218"/>
    </location>
</feature>
<evidence type="ECO:0000313" key="2">
    <source>
        <dbReference type="EMBL" id="KAG5421662.1"/>
    </source>
</evidence>
<keyword evidence="3" id="KW-1185">Reference proteome</keyword>
<feature type="compositionally biased region" description="Polar residues" evidence="1">
    <location>
        <begin position="1"/>
        <end position="24"/>
    </location>
</feature>
<feature type="compositionally biased region" description="Basic and acidic residues" evidence="1">
    <location>
        <begin position="719"/>
        <end position="736"/>
    </location>
</feature>
<feature type="region of interest" description="Disordered" evidence="1">
    <location>
        <begin position="97"/>
        <end position="164"/>
    </location>
</feature>
<feature type="compositionally biased region" description="Polar residues" evidence="1">
    <location>
        <begin position="918"/>
        <end position="930"/>
    </location>
</feature>
<feature type="region of interest" description="Disordered" evidence="1">
    <location>
        <begin position="1"/>
        <end position="81"/>
    </location>
</feature>
<organism evidence="2 3">
    <name type="scientific">Candida metapsilosis</name>
    <dbReference type="NCBI Taxonomy" id="273372"/>
    <lineage>
        <taxon>Eukaryota</taxon>
        <taxon>Fungi</taxon>
        <taxon>Dikarya</taxon>
        <taxon>Ascomycota</taxon>
        <taxon>Saccharomycotina</taxon>
        <taxon>Pichiomycetes</taxon>
        <taxon>Debaryomycetaceae</taxon>
        <taxon>Candida/Lodderomyces clade</taxon>
        <taxon>Candida</taxon>
    </lineage>
</organism>
<feature type="compositionally biased region" description="Polar residues" evidence="1">
    <location>
        <begin position="526"/>
        <end position="535"/>
    </location>
</feature>
<feature type="region of interest" description="Disordered" evidence="1">
    <location>
        <begin position="825"/>
        <end position="930"/>
    </location>
</feature>
<feature type="compositionally biased region" description="Basic residues" evidence="1">
    <location>
        <begin position="405"/>
        <end position="414"/>
    </location>
</feature>
<dbReference type="EMBL" id="JAEOAQ010000001">
    <property type="protein sequence ID" value="KAG5421662.1"/>
    <property type="molecule type" value="Genomic_DNA"/>
</dbReference>
<feature type="compositionally biased region" description="Polar residues" evidence="1">
    <location>
        <begin position="37"/>
        <end position="62"/>
    </location>
</feature>
<feature type="compositionally biased region" description="Gly residues" evidence="1">
    <location>
        <begin position="339"/>
        <end position="354"/>
    </location>
</feature>
<feature type="region of interest" description="Disordered" evidence="1">
    <location>
        <begin position="405"/>
        <end position="487"/>
    </location>
</feature>
<dbReference type="RefSeq" id="XP_067550778.1">
    <property type="nucleotide sequence ID" value="XM_067695152.1"/>
</dbReference>
<feature type="compositionally biased region" description="Polar residues" evidence="1">
    <location>
        <begin position="845"/>
        <end position="873"/>
    </location>
</feature>
<feature type="region of interest" description="Disordered" evidence="1">
    <location>
        <begin position="334"/>
        <end position="368"/>
    </location>
</feature>
<dbReference type="OrthoDB" id="4087712at2759"/>
<evidence type="ECO:0000256" key="1">
    <source>
        <dbReference type="SAM" id="MobiDB-lite"/>
    </source>
</evidence>
<evidence type="ECO:0000313" key="3">
    <source>
        <dbReference type="Proteomes" id="UP000669133"/>
    </source>
</evidence>
<feature type="region of interest" description="Disordered" evidence="1">
    <location>
        <begin position="609"/>
        <end position="663"/>
    </location>
</feature>
<feature type="compositionally biased region" description="Polar residues" evidence="1">
    <location>
        <begin position="421"/>
        <end position="434"/>
    </location>
</feature>
<accession>A0A8H7ZGK1</accession>
<dbReference type="AlphaFoldDB" id="A0A8H7ZGK1"/>
<feature type="compositionally biased region" description="Low complexity" evidence="1">
    <location>
        <begin position="355"/>
        <end position="365"/>
    </location>
</feature>
<feature type="region of interest" description="Disordered" evidence="1">
    <location>
        <begin position="513"/>
        <end position="535"/>
    </location>
</feature>
<name>A0A8H7ZGK1_9ASCO</name>
<comment type="caution">
    <text evidence="2">The sequence shown here is derived from an EMBL/GenBank/DDBJ whole genome shotgun (WGS) entry which is preliminary data.</text>
</comment>
<sequence>MAIRQTSTPTGNNPSDQATQNPFTDESHHSPARQATAHRSSTNSSDHSQTRSTDILLQQPHEMTQDSLKRLEVESTSSESVSAAAIGQYPYYNLDEMVNSPSSNSQSHVAHNQSGSGSKKFTPNTSPNKQQNSSGSGSASRQQKQPRRSNDGVPLSPIDGFDDGYNQVPKRFSQFIIDQQNPHISQRLDNLSMVSSSLKSNSRDNRGSAGESSGNERETMLDQEQNNYNFANFINTRPPVNQTRLSSIRDDVSESMGSQATIFSTRQEPEALLINRRVGGRINTGLSKTKSLFNKNKHNHRSTRSKVNRTSTVRLYKSPTSSITSSLLMNNVPRNMGNRVGGSSGVSSNGGTGTGTSSSIRSSTSLTRKNAIKTKKGSWWYRLQLKIRQFWTKFKFYNFKASSRKRQVSMRRKAAGGGLSRATSQKPTNLTKSKSLVRKVRENPQNQDLKRLASVTVPPAHSLDPKNKSLGRGSGGKLQISSPINNPQLGKVKTVERVPMNDELKRYAGAGLLPPEQGQQQQQQQNVSQFKSRQLLTPEEIADERTGKYKHLSNYINQQESRYLYQSEMKHGQRQEEIGARARELKGARDAGVSNIQSIRAANEVEEFPSPQIGTSEFDPAASSLSVTTSQAPPPAPPPHLDTSYMSGQYSNQRHNHGDDDEYDKEKITELWRGYLLRVLFNRIQLRQEINQFEQYMVTKETSDVINLIFERARRDAELGGETEDGHENASGKLDRNSSLVNTTKTKRNTSNTGEDSTHAGSPVDDDVVSSSSVYSQDDIISTTTFSTTTSTENEHGDILVDPQDQEFTTTVLNRRSMLAEMLEYHSSEEDEDETEQEDEEDTVSYASATVPMSKSAIGSISTHKSIRSNKSSGLDELRRYGTVVKRPSSSSSSMSRARANVDNQQNSVSGMKRSFGLNHSLSDLKTQPV</sequence>
<feature type="compositionally biased region" description="Acidic residues" evidence="1">
    <location>
        <begin position="829"/>
        <end position="843"/>
    </location>
</feature>
<proteinExistence type="predicted"/>
<dbReference type="GeneID" id="93649383"/>
<feature type="compositionally biased region" description="Basic and acidic residues" evidence="1">
    <location>
        <begin position="63"/>
        <end position="73"/>
    </location>
</feature>
<gene>
    <name evidence="2" type="ORF">I9W82_000754</name>
</gene>
<dbReference type="Proteomes" id="UP000669133">
    <property type="component" value="Unassembled WGS sequence"/>
</dbReference>